<name>A0A3M9NRC0_9BACT</name>
<dbReference type="Proteomes" id="UP000267223">
    <property type="component" value="Unassembled WGS sequence"/>
</dbReference>
<reference evidence="3 4" key="1">
    <citation type="submission" date="2018-11" db="EMBL/GenBank/DDBJ databases">
        <title>Draft genome sequence of Ferruginibacter sp. BO-59.</title>
        <authorList>
            <person name="Im W.T."/>
        </authorList>
    </citation>
    <scope>NUCLEOTIDE SEQUENCE [LARGE SCALE GENOMIC DNA]</scope>
    <source>
        <strain evidence="3 4">BO-59</strain>
    </source>
</reference>
<comment type="caution">
    <text evidence="3">The sequence shown here is derived from an EMBL/GenBank/DDBJ whole genome shotgun (WGS) entry which is preliminary data.</text>
</comment>
<feature type="domain" description="Antitoxin Xre-like helix-turn-helix" evidence="2">
    <location>
        <begin position="74"/>
        <end position="134"/>
    </location>
</feature>
<dbReference type="InterPro" id="IPR024467">
    <property type="entry name" value="Xre/MbcA/ParS-like_toxin-bd"/>
</dbReference>
<dbReference type="EMBL" id="RJJR01000001">
    <property type="protein sequence ID" value="RNI40270.1"/>
    <property type="molecule type" value="Genomic_DNA"/>
</dbReference>
<dbReference type="Pfam" id="PF09722">
    <property type="entry name" value="Xre_MbcA_ParS_C"/>
    <property type="match status" value="1"/>
</dbReference>
<accession>A0A3M9NRC0</accession>
<keyword evidence="4" id="KW-1185">Reference proteome</keyword>
<dbReference type="GO" id="GO:0003677">
    <property type="term" value="F:DNA binding"/>
    <property type="evidence" value="ECO:0007669"/>
    <property type="project" value="InterPro"/>
</dbReference>
<dbReference type="InterPro" id="IPR011979">
    <property type="entry name" value="Antitox_Xre"/>
</dbReference>
<dbReference type="NCBIfam" id="TIGR02293">
    <property type="entry name" value="TAS_TIGR02293"/>
    <property type="match status" value="1"/>
</dbReference>
<dbReference type="InterPro" id="IPR046847">
    <property type="entry name" value="Xre-like_HTH"/>
</dbReference>
<dbReference type="AlphaFoldDB" id="A0A3M9NRC0"/>
<evidence type="ECO:0000313" key="3">
    <source>
        <dbReference type="EMBL" id="RNI40270.1"/>
    </source>
</evidence>
<proteinExistence type="predicted"/>
<organism evidence="3 4">
    <name type="scientific">Hanamia caeni</name>
    <dbReference type="NCBI Taxonomy" id="2294116"/>
    <lineage>
        <taxon>Bacteria</taxon>
        <taxon>Pseudomonadati</taxon>
        <taxon>Bacteroidota</taxon>
        <taxon>Chitinophagia</taxon>
        <taxon>Chitinophagales</taxon>
        <taxon>Chitinophagaceae</taxon>
        <taxon>Hanamia</taxon>
    </lineage>
</organism>
<feature type="domain" description="Antitoxin Xre/MbcA/ParS-like toxin-binding" evidence="1">
    <location>
        <begin position="141"/>
        <end position="189"/>
    </location>
</feature>
<sequence length="192" mass="21732">MDLKKNDKMFFIQPKCRKFGKRNKMRNQSKKIKPYSTDDESSSFVSEAALQYNTLKVILGGNKSLQKPLTGDFDLIDLSREGVKKSTLKSLADYLGINMETLSGLLHSSYRNIQRKDDNELLDTLKTEKVLELAAFAQRGIEVIGDKNSFAEWLHSPLVSLGNKMPLYFLDTSFGIQLVTKVLGRLEQGVYS</sequence>
<evidence type="ECO:0000259" key="2">
    <source>
        <dbReference type="Pfam" id="PF20432"/>
    </source>
</evidence>
<evidence type="ECO:0000313" key="4">
    <source>
        <dbReference type="Proteomes" id="UP000267223"/>
    </source>
</evidence>
<gene>
    <name evidence="3" type="ORF">EFY79_02935</name>
</gene>
<dbReference type="Pfam" id="PF20432">
    <property type="entry name" value="Xre-like-HTH"/>
    <property type="match status" value="1"/>
</dbReference>
<evidence type="ECO:0000259" key="1">
    <source>
        <dbReference type="Pfam" id="PF09722"/>
    </source>
</evidence>
<protein>
    <submittedName>
        <fullName evidence="3">DUF2384 domain-containing protein</fullName>
    </submittedName>
</protein>